<reference evidence="3" key="1">
    <citation type="journal article" date="2005" name="Environ. Microbiol.">
        <title>Genetic and functional properties of uncultivated thermophilic crenarchaeotes from a subsurface gold mine as revealed by analysis of genome fragments.</title>
        <authorList>
            <person name="Nunoura T."/>
            <person name="Hirayama H."/>
            <person name="Takami H."/>
            <person name="Oida H."/>
            <person name="Nishi S."/>
            <person name="Shimamura S."/>
            <person name="Suzuki Y."/>
            <person name="Inagaki F."/>
            <person name="Takai K."/>
            <person name="Nealson K.H."/>
            <person name="Horikoshi K."/>
        </authorList>
    </citation>
    <scope>NUCLEOTIDE SEQUENCE</scope>
</reference>
<keyword evidence="1" id="KW-0812">Transmembrane</keyword>
<keyword evidence="1" id="KW-1133">Transmembrane helix</keyword>
<keyword evidence="1" id="KW-0472">Membrane</keyword>
<sequence>MSQEMQAILWVVALALLIALVWALWRRTARQSLTVLLLAVGAIVVVGGGVPLVWWQLHLPKAGDQPLQIRDHRLVSQTQIKERDFVRLEAEIEIIIPKLTRQRLQEIADEYLAEALPLRKPDIAVVRLKDFAHTLLYTYAYRKSLSPESVRPWIQPAAAELTAGAHLEEPIVGELGDYRTVTIPVTMTAKWAHLKNLLGEGALPDAWAALDESLYDYVVLSEGEEPQMVIVFALLNEEFFQQYQSSGGRLEELGVLQSEIPMPSLLVLVHALHESLFRVSDIALVQQRGESVRRYDPAELTVNEYAVNGAHRGWLALVGNFPSFPNLLAQLRPGAQIIGLMRFPSWLDPTQGFQVYYRDHVATFGKKP</sequence>
<dbReference type="AlphaFoldDB" id="H5SP66"/>
<evidence type="ECO:0000313" key="3">
    <source>
        <dbReference type="EMBL" id="BAL57952.1"/>
    </source>
</evidence>
<dbReference type="EMBL" id="AP011701">
    <property type="protein sequence ID" value="BAL54854.1"/>
    <property type="molecule type" value="Genomic_DNA"/>
</dbReference>
<evidence type="ECO:0000256" key="1">
    <source>
        <dbReference type="SAM" id="Phobius"/>
    </source>
</evidence>
<feature type="transmembrane region" description="Helical" evidence="1">
    <location>
        <begin position="32"/>
        <end position="55"/>
    </location>
</feature>
<name>H5SP66_9BACT</name>
<evidence type="ECO:0000313" key="2">
    <source>
        <dbReference type="EMBL" id="BAL54854.1"/>
    </source>
</evidence>
<reference evidence="3" key="2">
    <citation type="journal article" date="2012" name="PLoS ONE">
        <title>A Deeply Branching Thermophilic Bacterium with an Ancient Acetyl-CoA Pathway Dominates a Subsurface Ecosystem.</title>
        <authorList>
            <person name="Takami H."/>
            <person name="Noguchi H."/>
            <person name="Takaki Y."/>
            <person name="Uchiyama I."/>
            <person name="Toyoda A."/>
            <person name="Nishi S."/>
            <person name="Chee G.-J."/>
            <person name="Arai W."/>
            <person name="Nunoura T."/>
            <person name="Itoh T."/>
            <person name="Hattori M."/>
            <person name="Takai K."/>
        </authorList>
    </citation>
    <scope>NUCLEOTIDE SEQUENCE</scope>
</reference>
<gene>
    <name evidence="2" type="ORF">HGMM_F21A08C37</name>
    <name evidence="3" type="ORF">HGMM_F53C10C26</name>
</gene>
<protein>
    <submittedName>
        <fullName evidence="3">Uncharacterized protein</fullName>
    </submittedName>
</protein>
<proteinExistence type="predicted"/>
<organism evidence="3">
    <name type="scientific">uncultured Acetothermia bacterium</name>
    <dbReference type="NCBI Taxonomy" id="236499"/>
    <lineage>
        <taxon>Bacteria</taxon>
        <taxon>Candidatus Bipolaricaulota</taxon>
        <taxon>environmental samples</taxon>
    </lineage>
</organism>
<dbReference type="EMBL" id="AP011789">
    <property type="protein sequence ID" value="BAL57952.1"/>
    <property type="molecule type" value="Genomic_DNA"/>
</dbReference>
<accession>H5SP66</accession>
<feature type="transmembrane region" description="Helical" evidence="1">
    <location>
        <begin position="6"/>
        <end position="25"/>
    </location>
</feature>